<comment type="caution">
    <text evidence="5">The sequence shown here is derived from an EMBL/GenBank/DDBJ whole genome shotgun (WGS) entry which is preliminary data.</text>
</comment>
<accession>A0ABR1MCW8</accession>
<feature type="compositionally biased region" description="Basic residues" evidence="3">
    <location>
        <begin position="46"/>
        <end position="57"/>
    </location>
</feature>
<dbReference type="PANTHER" id="PTHR48407">
    <property type="entry name" value="CRANIOFACIAL DEVELOPMENT PROTEIN 1"/>
    <property type="match status" value="1"/>
</dbReference>
<feature type="compositionally biased region" description="Basic and acidic residues" evidence="3">
    <location>
        <begin position="84"/>
        <end position="98"/>
    </location>
</feature>
<gene>
    <name evidence="5" type="ORF">IWX46DRAFT_620439</name>
</gene>
<feature type="domain" description="BCNT-C" evidence="4">
    <location>
        <begin position="314"/>
        <end position="395"/>
    </location>
</feature>
<keyword evidence="6" id="KW-1185">Reference proteome</keyword>
<dbReference type="Pfam" id="PF07572">
    <property type="entry name" value="BCNT"/>
    <property type="match status" value="1"/>
</dbReference>
<feature type="compositionally biased region" description="Basic and acidic residues" evidence="3">
    <location>
        <begin position="181"/>
        <end position="200"/>
    </location>
</feature>
<feature type="compositionally biased region" description="Basic and acidic residues" evidence="3">
    <location>
        <begin position="113"/>
        <end position="122"/>
    </location>
</feature>
<dbReference type="PANTHER" id="PTHR48407:SF1">
    <property type="entry name" value="CRANIOFACIAL DEVELOPMENT PROTEIN 1"/>
    <property type="match status" value="1"/>
</dbReference>
<feature type="compositionally biased region" description="Pro residues" evidence="3">
    <location>
        <begin position="146"/>
        <end position="157"/>
    </location>
</feature>
<feature type="compositionally biased region" description="Low complexity" evidence="3">
    <location>
        <begin position="211"/>
        <end position="238"/>
    </location>
</feature>
<evidence type="ECO:0000256" key="1">
    <source>
        <dbReference type="ARBA" id="ARBA00010465"/>
    </source>
</evidence>
<evidence type="ECO:0000313" key="5">
    <source>
        <dbReference type="EMBL" id="KAK7545984.1"/>
    </source>
</evidence>
<reference evidence="5 6" key="1">
    <citation type="submission" date="2024-04" db="EMBL/GenBank/DDBJ databases">
        <title>Phyllosticta paracitricarpa is synonymous to the EU quarantine fungus P. citricarpa based on phylogenomic analyses.</title>
        <authorList>
            <consortium name="Lawrence Berkeley National Laboratory"/>
            <person name="Van Ingen-Buijs V.A."/>
            <person name="Van Westerhoven A.C."/>
            <person name="Haridas S."/>
            <person name="Skiadas P."/>
            <person name="Martin F."/>
            <person name="Groenewald J.Z."/>
            <person name="Crous P.W."/>
            <person name="Seidl M.F."/>
        </authorList>
    </citation>
    <scope>NUCLEOTIDE SEQUENCE [LARGE SCALE GENOMIC DNA]</scope>
    <source>
        <strain evidence="5 6">CBS 122670</strain>
    </source>
</reference>
<evidence type="ECO:0000259" key="4">
    <source>
        <dbReference type="PROSITE" id="PS51279"/>
    </source>
</evidence>
<protein>
    <recommendedName>
        <fullName evidence="2">SWR1-complex protein 5</fullName>
    </recommendedName>
</protein>
<dbReference type="InterPro" id="IPR011421">
    <property type="entry name" value="BCNT-C"/>
</dbReference>
<feature type="region of interest" description="Disordered" evidence="3">
    <location>
        <begin position="1"/>
        <end position="286"/>
    </location>
</feature>
<organism evidence="5 6">
    <name type="scientific">Phyllosticta citricarpa</name>
    <dbReference type="NCBI Taxonomy" id="55181"/>
    <lineage>
        <taxon>Eukaryota</taxon>
        <taxon>Fungi</taxon>
        <taxon>Dikarya</taxon>
        <taxon>Ascomycota</taxon>
        <taxon>Pezizomycotina</taxon>
        <taxon>Dothideomycetes</taxon>
        <taxon>Dothideomycetes incertae sedis</taxon>
        <taxon>Botryosphaeriales</taxon>
        <taxon>Phyllostictaceae</taxon>
        <taxon>Phyllosticta</taxon>
    </lineage>
</organism>
<evidence type="ECO:0000256" key="3">
    <source>
        <dbReference type="SAM" id="MobiDB-lite"/>
    </source>
</evidence>
<feature type="compositionally biased region" description="Basic residues" evidence="3">
    <location>
        <begin position="255"/>
        <end position="264"/>
    </location>
</feature>
<dbReference type="EMBL" id="JBBPDW010000016">
    <property type="protein sequence ID" value="KAK7545984.1"/>
    <property type="molecule type" value="Genomic_DNA"/>
</dbReference>
<proteinExistence type="inferred from homology"/>
<dbReference type="PROSITE" id="PS51279">
    <property type="entry name" value="BCNT_C"/>
    <property type="match status" value="1"/>
</dbReference>
<name>A0ABR1MCW8_9PEZI</name>
<dbReference type="Proteomes" id="UP001365128">
    <property type="component" value="Unassembled WGS sequence"/>
</dbReference>
<comment type="similarity">
    <text evidence="1">Belongs to the SWC5 family.</text>
</comment>
<evidence type="ECO:0000256" key="2">
    <source>
        <dbReference type="ARBA" id="ARBA00019138"/>
    </source>
</evidence>
<evidence type="ECO:0000313" key="6">
    <source>
        <dbReference type="Proteomes" id="UP001365128"/>
    </source>
</evidence>
<sequence>MSEIPGLIDTEENYNSASDEEFNPETVVAAEESSSSDSDDESNARATKRKTKTKRKRDAPDGDELDSGDEATITAARKKRRAGKKEAPGEDEDLHLSDADGGEGGLVKTRAQRRNEYKERRPLAGVEGATADIDAIWSKLASEPVAKPPEPSPPAPPANGDLQQPLGKTVPATAPEDEETITIKRTYDFAGDRITEERQVPKNSAEARLYLAQQEAQSQQQNQQLNERKSSPGSSDSATPPPDGSPAAASDAAKPKIRRPLRRPSRFDPNPAGEVKGLPPDKQLTWANRRRLLDPTLAAVSPIPLALADKGDGTTPAEGAAVAGGRRLDKAQKLNTVDKSRLDWAGYVDREGIADELDEYGRAKEGYLGRMDFLNRVDERRDADRRAAKMKGVGA</sequence>
<dbReference type="InterPro" id="IPR027124">
    <property type="entry name" value="Swc5/CFDP1/2"/>
</dbReference>